<organism evidence="1 2">
    <name type="scientific">Candidatus Yanofskybacteria bacterium RIFCSPHIGHO2_01_FULL_41_26</name>
    <dbReference type="NCBI Taxonomy" id="1802661"/>
    <lineage>
        <taxon>Bacteria</taxon>
        <taxon>Candidatus Yanofskyibacteriota</taxon>
    </lineage>
</organism>
<accession>A0A1F8EDZ4</accession>
<evidence type="ECO:0000313" key="1">
    <source>
        <dbReference type="EMBL" id="OGM98328.1"/>
    </source>
</evidence>
<dbReference type="AlphaFoldDB" id="A0A1F8EDZ4"/>
<reference evidence="1 2" key="1">
    <citation type="journal article" date="2016" name="Nat. Commun.">
        <title>Thousands of microbial genomes shed light on interconnected biogeochemical processes in an aquifer system.</title>
        <authorList>
            <person name="Anantharaman K."/>
            <person name="Brown C.T."/>
            <person name="Hug L.A."/>
            <person name="Sharon I."/>
            <person name="Castelle C.J."/>
            <person name="Probst A.J."/>
            <person name="Thomas B.C."/>
            <person name="Singh A."/>
            <person name="Wilkins M.J."/>
            <person name="Karaoz U."/>
            <person name="Brodie E.L."/>
            <person name="Williams K.H."/>
            <person name="Hubbard S.S."/>
            <person name="Banfield J.F."/>
        </authorList>
    </citation>
    <scope>NUCLEOTIDE SEQUENCE [LARGE SCALE GENOMIC DNA]</scope>
</reference>
<dbReference type="Proteomes" id="UP000176893">
    <property type="component" value="Unassembled WGS sequence"/>
</dbReference>
<sequence length="72" mass="8590">MFLQARPVEVYTKNIEMSDTFIPKKNVRRLPRAEIEQKFSRILCGLRGMKVSRMSYPQIHLYKRGWFAMLAL</sequence>
<gene>
    <name evidence="1" type="ORF">A2649_03550</name>
</gene>
<name>A0A1F8EDZ4_9BACT</name>
<protein>
    <submittedName>
        <fullName evidence="1">Uncharacterized protein</fullName>
    </submittedName>
</protein>
<comment type="caution">
    <text evidence="1">The sequence shown here is derived from an EMBL/GenBank/DDBJ whole genome shotgun (WGS) entry which is preliminary data.</text>
</comment>
<dbReference type="EMBL" id="MGJB01000017">
    <property type="protein sequence ID" value="OGM98328.1"/>
    <property type="molecule type" value="Genomic_DNA"/>
</dbReference>
<evidence type="ECO:0000313" key="2">
    <source>
        <dbReference type="Proteomes" id="UP000176893"/>
    </source>
</evidence>
<proteinExistence type="predicted"/>